<dbReference type="PANTHER" id="PTHR30106:SF2">
    <property type="entry name" value="UPF0324 INNER MEMBRANE PROTEIN YEIH"/>
    <property type="match status" value="1"/>
</dbReference>
<gene>
    <name evidence="8" type="ORF">G9403_10075</name>
</gene>
<comment type="caution">
    <text evidence="8">The sequence shown here is derived from an EMBL/GenBank/DDBJ whole genome shotgun (WGS) entry which is preliminary data.</text>
</comment>
<accession>A0ABD4XLM2</accession>
<reference evidence="8 9" key="1">
    <citation type="submission" date="2020-03" db="EMBL/GenBank/DDBJ databases">
        <title>Comparative genomics of Weissella paramesenteroides.</title>
        <authorList>
            <person name="Kant R."/>
            <person name="Takala T."/>
            <person name="Saris P."/>
        </authorList>
    </citation>
    <scope>NUCLEOTIDE SEQUENCE [LARGE SCALE GENOMIC DNA]</scope>
    <source>
        <strain evidence="8 9">SJ27-4</strain>
    </source>
</reference>
<dbReference type="Pfam" id="PF03601">
    <property type="entry name" value="Cons_hypoth698"/>
    <property type="match status" value="1"/>
</dbReference>
<protein>
    <submittedName>
        <fullName evidence="8">Sulfate exporter family transporter</fullName>
    </submittedName>
</protein>
<feature type="transmembrane region" description="Helical" evidence="7">
    <location>
        <begin position="277"/>
        <end position="297"/>
    </location>
</feature>
<evidence type="ECO:0000256" key="4">
    <source>
        <dbReference type="ARBA" id="ARBA00022692"/>
    </source>
</evidence>
<feature type="transmembrane region" description="Helical" evidence="7">
    <location>
        <begin position="182"/>
        <end position="203"/>
    </location>
</feature>
<dbReference type="Proteomes" id="UP001215461">
    <property type="component" value="Unassembled WGS sequence"/>
</dbReference>
<dbReference type="GO" id="GO:0005886">
    <property type="term" value="C:plasma membrane"/>
    <property type="evidence" value="ECO:0007669"/>
    <property type="project" value="UniProtKB-SubCell"/>
</dbReference>
<feature type="transmembrane region" description="Helical" evidence="7">
    <location>
        <begin position="122"/>
        <end position="142"/>
    </location>
</feature>
<feature type="transmembrane region" description="Helical" evidence="7">
    <location>
        <begin position="309"/>
        <end position="331"/>
    </location>
</feature>
<comment type="similarity">
    <text evidence="2">Belongs to the UPF0324 family.</text>
</comment>
<feature type="transmembrane region" description="Helical" evidence="7">
    <location>
        <begin position="209"/>
        <end position="230"/>
    </location>
</feature>
<feature type="transmembrane region" description="Helical" evidence="7">
    <location>
        <begin position="90"/>
        <end position="110"/>
    </location>
</feature>
<evidence type="ECO:0000256" key="5">
    <source>
        <dbReference type="ARBA" id="ARBA00022989"/>
    </source>
</evidence>
<name>A0ABD4XLM2_WEIPA</name>
<evidence type="ECO:0000256" key="6">
    <source>
        <dbReference type="ARBA" id="ARBA00023136"/>
    </source>
</evidence>
<feature type="transmembrane region" description="Helical" evidence="7">
    <location>
        <begin position="36"/>
        <end position="53"/>
    </location>
</feature>
<dbReference type="AlphaFoldDB" id="A0ABD4XLM2"/>
<dbReference type="RefSeq" id="WP_277362575.1">
    <property type="nucleotide sequence ID" value="NZ_JAANXN010000017.1"/>
</dbReference>
<dbReference type="EMBL" id="JAANXN010000017">
    <property type="protein sequence ID" value="MDF8371966.1"/>
    <property type="molecule type" value="Genomic_DNA"/>
</dbReference>
<dbReference type="PANTHER" id="PTHR30106">
    <property type="entry name" value="INNER MEMBRANE PROTEIN YEIH-RELATED"/>
    <property type="match status" value="1"/>
</dbReference>
<evidence type="ECO:0000256" key="7">
    <source>
        <dbReference type="SAM" id="Phobius"/>
    </source>
</evidence>
<feature type="transmembrane region" description="Helical" evidence="7">
    <location>
        <begin position="65"/>
        <end position="84"/>
    </location>
</feature>
<comment type="subcellular location">
    <subcellularLocation>
        <location evidence="1">Cell membrane</location>
        <topology evidence="1">Multi-pass membrane protein</topology>
    </subcellularLocation>
</comment>
<feature type="transmembrane region" description="Helical" evidence="7">
    <location>
        <begin position="154"/>
        <end position="175"/>
    </location>
</feature>
<keyword evidence="4 7" id="KW-0812">Transmembrane</keyword>
<keyword evidence="6 7" id="KW-0472">Membrane</keyword>
<evidence type="ECO:0000256" key="1">
    <source>
        <dbReference type="ARBA" id="ARBA00004651"/>
    </source>
</evidence>
<sequence length="332" mass="36107">MFKIKRNMWAGIILTFGVAIISEELSVFLPMLGSETVAMFLGLIIGNLILTGNRWNSGVKWSEKYPIETGIAVLGFSLTFKTIFSLSWQGILFIVILMWATIKFVMWVGIKVFNVDIKTAAMMAGGNAVCGSSAIASIAPAIKAHDDDRRTAVAVVSISGTILLLILPIISPILVGENNMLMGALIGGTVQSVGQVVGTASLINPEVVTYATLFKMLRVILLSVVVIYMTRVVNRNSVQGISGENTSKISIPWFIIVFFVGVMVNTFVHLPESYVGIFKRITSFFGVVNLAGIGLNLKWITIKNAGPKFLGYGFLTIIFQILVALALIYLIY</sequence>
<dbReference type="InterPro" id="IPR018383">
    <property type="entry name" value="UPF0324_pro"/>
</dbReference>
<proteinExistence type="inferred from homology"/>
<organism evidence="8 9">
    <name type="scientific">Weissella paramesenteroides</name>
    <name type="common">Leuconostoc paramesenteroides</name>
    <dbReference type="NCBI Taxonomy" id="1249"/>
    <lineage>
        <taxon>Bacteria</taxon>
        <taxon>Bacillati</taxon>
        <taxon>Bacillota</taxon>
        <taxon>Bacilli</taxon>
        <taxon>Lactobacillales</taxon>
        <taxon>Lactobacillaceae</taxon>
        <taxon>Weissella</taxon>
    </lineage>
</organism>
<keyword evidence="5 7" id="KW-1133">Transmembrane helix</keyword>
<evidence type="ECO:0000256" key="3">
    <source>
        <dbReference type="ARBA" id="ARBA00022475"/>
    </source>
</evidence>
<keyword evidence="3" id="KW-1003">Cell membrane</keyword>
<evidence type="ECO:0000313" key="8">
    <source>
        <dbReference type="EMBL" id="MDF8371966.1"/>
    </source>
</evidence>
<evidence type="ECO:0000313" key="9">
    <source>
        <dbReference type="Proteomes" id="UP001215461"/>
    </source>
</evidence>
<feature type="transmembrane region" description="Helical" evidence="7">
    <location>
        <begin position="251"/>
        <end position="271"/>
    </location>
</feature>
<evidence type="ECO:0000256" key="2">
    <source>
        <dbReference type="ARBA" id="ARBA00007977"/>
    </source>
</evidence>